<dbReference type="AlphaFoldDB" id="A0A382YN05"/>
<dbReference type="EMBL" id="UINC01176994">
    <property type="protein sequence ID" value="SVD84391.1"/>
    <property type="molecule type" value="Genomic_DNA"/>
</dbReference>
<protein>
    <submittedName>
        <fullName evidence="1">Uncharacterized protein</fullName>
    </submittedName>
</protein>
<reference evidence="1" key="1">
    <citation type="submission" date="2018-05" db="EMBL/GenBank/DDBJ databases">
        <authorList>
            <person name="Lanie J.A."/>
            <person name="Ng W.-L."/>
            <person name="Kazmierczak K.M."/>
            <person name="Andrzejewski T.M."/>
            <person name="Davidsen T.M."/>
            <person name="Wayne K.J."/>
            <person name="Tettelin H."/>
            <person name="Glass J.I."/>
            <person name="Rusch D."/>
            <person name="Podicherti R."/>
            <person name="Tsui H.-C.T."/>
            <person name="Winkler M.E."/>
        </authorList>
    </citation>
    <scope>NUCLEOTIDE SEQUENCE</scope>
</reference>
<gene>
    <name evidence="1" type="ORF">METZ01_LOCUS437245</name>
</gene>
<evidence type="ECO:0000313" key="1">
    <source>
        <dbReference type="EMBL" id="SVD84391.1"/>
    </source>
</evidence>
<name>A0A382YN05_9ZZZZ</name>
<accession>A0A382YN05</accession>
<organism evidence="1">
    <name type="scientific">marine metagenome</name>
    <dbReference type="NCBI Taxonomy" id="408172"/>
    <lineage>
        <taxon>unclassified sequences</taxon>
        <taxon>metagenomes</taxon>
        <taxon>ecological metagenomes</taxon>
    </lineage>
</organism>
<proteinExistence type="predicted"/>
<sequence length="152" mass="17978">MNKKSTNWIQGMSVAQRKKQGITTVQPFYQPKKSKKKTDKKIHYSKDLKSFRVGQVDVEVNHSHKNKLLILKMTMENWAHNKGRKYPLDSRRGRLYEADLDRVITLLDIFTKIDDDEHLLTKEEMYEMNVIFKTYGGTRKTNETVDKTIKRT</sequence>